<dbReference type="Proteomes" id="UP000249453">
    <property type="component" value="Unassembled WGS sequence"/>
</dbReference>
<keyword evidence="4" id="KW-1185">Reference proteome</keyword>
<dbReference type="Pfam" id="PF08239">
    <property type="entry name" value="SH3_3"/>
    <property type="match status" value="1"/>
</dbReference>
<dbReference type="EMBL" id="QLMK01000013">
    <property type="protein sequence ID" value="RAK26596.1"/>
    <property type="molecule type" value="Genomic_DNA"/>
</dbReference>
<gene>
    <name evidence="3" type="ORF">C7374_11346</name>
</gene>
<accession>A0A364JT06</accession>
<dbReference type="RefSeq" id="WP_111576028.1">
    <property type="nucleotide sequence ID" value="NZ_JBHEEY010000014.1"/>
</dbReference>
<name>A0A364JT06_9HYPH</name>
<reference evidence="3 4" key="1">
    <citation type="submission" date="2018-06" db="EMBL/GenBank/DDBJ databases">
        <title>Genomic Encyclopedia of Type Strains, Phase IV (KMG-IV): sequencing the most valuable type-strain genomes for metagenomic binning, comparative biology and taxonomic classification.</title>
        <authorList>
            <person name="Goeker M."/>
        </authorList>
    </citation>
    <scope>NUCLEOTIDE SEQUENCE [LARGE SCALE GENOMIC DNA]</scope>
    <source>
        <strain evidence="3 4">DSM 26720</strain>
    </source>
</reference>
<evidence type="ECO:0000256" key="1">
    <source>
        <dbReference type="SAM" id="SignalP"/>
    </source>
</evidence>
<protein>
    <submittedName>
        <fullName evidence="3">SH3 domain-containing protein</fullName>
    </submittedName>
</protein>
<organism evidence="3 4">
    <name type="scientific">Falsochrobactrum ovis</name>
    <dbReference type="NCBI Taxonomy" id="1293442"/>
    <lineage>
        <taxon>Bacteria</taxon>
        <taxon>Pseudomonadati</taxon>
        <taxon>Pseudomonadota</taxon>
        <taxon>Alphaproteobacteria</taxon>
        <taxon>Hyphomicrobiales</taxon>
        <taxon>Brucellaceae</taxon>
        <taxon>Falsochrobactrum</taxon>
    </lineage>
</organism>
<keyword evidence="1" id="KW-0732">Signal</keyword>
<sequence length="210" mass="22813">MRALFLSAAIVISLPFAAQAEIIALPELFSVSNVAQDDMLNIRSEPQAIGEIIGQFSPNATNIEVVAFSADGQWAQVNIGETAGWVARKFLELEGSAWTDKTLPQHLACYGTEPFWSLRQQDGNLSFSEPDNPDQALQLKAVLDRGFEGDRLRALLASDETTQMSAVIQPGLCSDGMSDRSFGLNATLILENKDQQPRLLSGCCSIAPRN</sequence>
<dbReference type="Gene3D" id="2.30.30.40">
    <property type="entry name" value="SH3 Domains"/>
    <property type="match status" value="1"/>
</dbReference>
<comment type="caution">
    <text evidence="3">The sequence shown here is derived from an EMBL/GenBank/DDBJ whole genome shotgun (WGS) entry which is preliminary data.</text>
</comment>
<evidence type="ECO:0000313" key="4">
    <source>
        <dbReference type="Proteomes" id="UP000249453"/>
    </source>
</evidence>
<evidence type="ECO:0000259" key="2">
    <source>
        <dbReference type="Pfam" id="PF08239"/>
    </source>
</evidence>
<dbReference type="AlphaFoldDB" id="A0A364JT06"/>
<dbReference type="InterPro" id="IPR003646">
    <property type="entry name" value="SH3-like_bac-type"/>
</dbReference>
<proteinExistence type="predicted"/>
<feature type="signal peptide" evidence="1">
    <location>
        <begin position="1"/>
        <end position="20"/>
    </location>
</feature>
<evidence type="ECO:0000313" key="3">
    <source>
        <dbReference type="EMBL" id="RAK26596.1"/>
    </source>
</evidence>
<dbReference type="OrthoDB" id="5489750at2"/>
<feature type="chain" id="PRO_5016909057" evidence="1">
    <location>
        <begin position="21"/>
        <end position="210"/>
    </location>
</feature>
<feature type="domain" description="SH3b" evidence="2">
    <location>
        <begin position="40"/>
        <end position="92"/>
    </location>
</feature>